<reference evidence="3 4" key="1">
    <citation type="submission" date="2020-10" db="EMBL/GenBank/DDBJ databases">
        <title>complete genome sequencing of Lysobacter sp. H23M41.</title>
        <authorList>
            <person name="Bae J.-W."/>
            <person name="Lee S.-Y."/>
        </authorList>
    </citation>
    <scope>NUCLEOTIDE SEQUENCE [LARGE SCALE GENOMIC DNA]</scope>
    <source>
        <strain evidence="3 4">H23M41</strain>
    </source>
</reference>
<keyword evidence="4" id="KW-1185">Reference proteome</keyword>
<dbReference type="PIRSF" id="PIRSF029407">
    <property type="entry name" value="UCP029407"/>
    <property type="match status" value="1"/>
</dbReference>
<feature type="coiled-coil region" evidence="1">
    <location>
        <begin position="338"/>
        <end position="418"/>
    </location>
</feature>
<dbReference type="Pfam" id="PF13469">
    <property type="entry name" value="Sulfotransfer_3"/>
    <property type="match status" value="1"/>
</dbReference>
<dbReference type="EMBL" id="CP063657">
    <property type="protein sequence ID" value="QOW21678.1"/>
    <property type="molecule type" value="Genomic_DNA"/>
</dbReference>
<feature type="compositionally biased region" description="Basic and acidic residues" evidence="2">
    <location>
        <begin position="287"/>
        <end position="302"/>
    </location>
</feature>
<accession>A0A7S6ZU55</accession>
<feature type="region of interest" description="Disordered" evidence="2">
    <location>
        <begin position="267"/>
        <end position="302"/>
    </location>
</feature>
<dbReference type="Gene3D" id="3.40.50.300">
    <property type="entry name" value="P-loop containing nucleotide triphosphate hydrolases"/>
    <property type="match status" value="1"/>
</dbReference>
<dbReference type="Proteomes" id="UP000593932">
    <property type="component" value="Chromosome"/>
</dbReference>
<proteinExistence type="predicted"/>
<organism evidence="3 4">
    <name type="scientific">Novilysobacter avium</name>
    <dbReference type="NCBI Taxonomy" id="2781023"/>
    <lineage>
        <taxon>Bacteria</taxon>
        <taxon>Pseudomonadati</taxon>
        <taxon>Pseudomonadota</taxon>
        <taxon>Gammaproteobacteria</taxon>
        <taxon>Lysobacterales</taxon>
        <taxon>Lysobacteraceae</taxon>
        <taxon>Novilysobacter</taxon>
    </lineage>
</organism>
<dbReference type="InterPro" id="IPR027417">
    <property type="entry name" value="P-loop_NTPase"/>
</dbReference>
<dbReference type="SUPFAM" id="SSF52540">
    <property type="entry name" value="P-loop containing nucleoside triphosphate hydrolases"/>
    <property type="match status" value="1"/>
</dbReference>
<sequence>MQLIVLGMHRSGTSTLARLLNLMGVYFGPEGMSTGANPENPKGFWERRDVRQLNDALLHSDGCDWNRISSYDADQTPEDVITRFEDHAGKLILEMDAHRPWLMKEPRLCLLLPHWKRVLEVPVCIHILRHPVEVASSLNKRNGMPFPAGLALWERHVRAALHAAADLPGILVSHHRLINDPMGTVERMHAQLVAHGVTGLHLPSRREIESFVTPKLHRERRDRPDLSIHLDTPQARWFDALITGSWPPAAVEAPSAAVNDTLREYESSLPPMDTTRPNLLLASGNRRQPEKDSFPGDRQTSRHAREILKLTRLALASEERFRHQIAKLEADASTASARANLTTGLEQAIDTLEQEKKQLAIAERLAQQDRTRSAIALERTTGELARSNKSLAAAEQQASQAKAELSGYRAKIQQMRRKHDRESNTHARHREIAAGMIQEYRVRVEHLIAAVESRENALRQLDRHPVWRLTAPLRRLASLVTGRRPPSVTSPLGILRDSELFDAHWYQSRYPDVATSGIDPARHYLDHGAAEGRDPSPHFNTRAYTDAHREVTITGENPLIHFIEQRRLLATMPAGAPHTGRDGEGDQ</sequence>
<evidence type="ECO:0000256" key="1">
    <source>
        <dbReference type="SAM" id="Coils"/>
    </source>
</evidence>
<dbReference type="RefSeq" id="WP_194034241.1">
    <property type="nucleotide sequence ID" value="NZ_CP063657.1"/>
</dbReference>
<evidence type="ECO:0000313" key="3">
    <source>
        <dbReference type="EMBL" id="QOW21678.1"/>
    </source>
</evidence>
<name>A0A7S6ZU55_9GAMM</name>
<dbReference type="InterPro" id="IPR014556">
    <property type="entry name" value="UCP029407"/>
</dbReference>
<gene>
    <name evidence="3" type="ORF">INQ42_10640</name>
</gene>
<protein>
    <submittedName>
        <fullName evidence="3">Sulfotransferase</fullName>
    </submittedName>
</protein>
<evidence type="ECO:0000313" key="4">
    <source>
        <dbReference type="Proteomes" id="UP000593932"/>
    </source>
</evidence>
<keyword evidence="1" id="KW-0175">Coiled coil</keyword>
<evidence type="ECO:0000256" key="2">
    <source>
        <dbReference type="SAM" id="MobiDB-lite"/>
    </source>
</evidence>